<feature type="transmembrane region" description="Helical" evidence="3">
    <location>
        <begin position="35"/>
        <end position="52"/>
    </location>
</feature>
<keyword evidence="3" id="KW-1133">Transmembrane helix</keyword>
<feature type="coiled-coil region" evidence="1">
    <location>
        <begin position="603"/>
        <end position="681"/>
    </location>
</feature>
<evidence type="ECO:0000256" key="2">
    <source>
        <dbReference type="SAM" id="MobiDB-lite"/>
    </source>
</evidence>
<organism evidence="4 5">
    <name type="scientific">Nothophoma quercina</name>
    <dbReference type="NCBI Taxonomy" id="749835"/>
    <lineage>
        <taxon>Eukaryota</taxon>
        <taxon>Fungi</taxon>
        <taxon>Dikarya</taxon>
        <taxon>Ascomycota</taxon>
        <taxon>Pezizomycotina</taxon>
        <taxon>Dothideomycetes</taxon>
        <taxon>Pleosporomycetidae</taxon>
        <taxon>Pleosporales</taxon>
        <taxon>Pleosporineae</taxon>
        <taxon>Didymellaceae</taxon>
        <taxon>Nothophoma</taxon>
    </lineage>
</organism>
<evidence type="ECO:0000256" key="1">
    <source>
        <dbReference type="SAM" id="Coils"/>
    </source>
</evidence>
<dbReference type="Proteomes" id="UP001521222">
    <property type="component" value="Unassembled WGS sequence"/>
</dbReference>
<name>A0ABR3RJH4_9PLEO</name>
<evidence type="ECO:0000313" key="4">
    <source>
        <dbReference type="EMBL" id="KAL1604318.1"/>
    </source>
</evidence>
<feature type="compositionally biased region" description="Basic residues" evidence="2">
    <location>
        <begin position="706"/>
        <end position="716"/>
    </location>
</feature>
<protein>
    <submittedName>
        <fullName evidence="4">Uncharacterized protein</fullName>
    </submittedName>
</protein>
<keyword evidence="3" id="KW-0812">Transmembrane</keyword>
<keyword evidence="3" id="KW-0472">Membrane</keyword>
<comment type="caution">
    <text evidence="4">The sequence shown here is derived from an EMBL/GenBank/DDBJ whole genome shotgun (WGS) entry which is preliminary data.</text>
</comment>
<keyword evidence="1" id="KW-0175">Coiled coil</keyword>
<dbReference type="PANTHER" id="PTHR36587:SF2">
    <property type="entry name" value="EXPRESSION SITE-ASSOCIATED GENE 3 (ESAG3)-LIKE PROTEIN"/>
    <property type="match status" value="1"/>
</dbReference>
<proteinExistence type="predicted"/>
<feature type="region of interest" description="Disordered" evidence="2">
    <location>
        <begin position="693"/>
        <end position="716"/>
    </location>
</feature>
<dbReference type="PANTHER" id="PTHR36587">
    <property type="entry name" value="EXPRESSION SITE-ASSOCIATED GENE 3 (ESAG3)-LIKE PROTEIN"/>
    <property type="match status" value="1"/>
</dbReference>
<evidence type="ECO:0000256" key="3">
    <source>
        <dbReference type="SAM" id="Phobius"/>
    </source>
</evidence>
<dbReference type="CDD" id="cd22997">
    <property type="entry name" value="GT_LH"/>
    <property type="match status" value="1"/>
</dbReference>
<accession>A0ABR3RJH4</accession>
<sequence>MAGDAMLPMPMSSRQTPTEIGGAAVQWLCTRRGRTLLLSIVFLTFILGLAGVRHSEAITERYHALSEYSWRPYLPSLPKPTTTPFKAPSNMTLQLENGEIDHLPPKLEKSTPNFHLLMTSDKDSDPFCKSTLSAMLLNYPPPTAVTFGQKFVRTGRKESQTLHEIRDYLHNEKLVHNEDLMLIVDGQDTWFQLPSDVIVKQYEAVVEYANARLLKKYGLDENKRQKFNQTIVFGAEKVCEGDDLACNSAPESILPHDMYGAAETTTTKEDLPARYLNSRAAMGPAKDLRVLFNAALKKFEEINSEKQTIQSMLSSMFGEQQLQRDAVLTQDKSATSKLREWVGKAAAEHKAAERRLEAANGTFLSDQKYEYSIGLDYTHTLFQPLIYTTLNELVPLKHENSTKLSRYRHPKTITPHLSLPPTLGLSKLPFWSPNLHLHNPSPDTNQPAYIDKLEFSNQLDRLPNRHTTWANISLIQNTYTGAIPALILRIPDSTHDSKTTGISSAQISFKNLWFARHKRALLRQYFRTPQSPNGYHNYVVGGDRFWDQRGGRGGIWTSKEQMWLPWGEVDGVCGTLTHLKQVFGDGKGVWMHELEPGNEGQRIREEEAYKRTLEEKRKKAEIKEQQRLKIAVENVKKEHEQAEKQKQHKQVLEQLEEQKQREQEEKEKVNVERLREIEEKKKLDAENGEMLELLEEQGEGGAATARHTRRTRRWAA</sequence>
<keyword evidence="5" id="KW-1185">Reference proteome</keyword>
<reference evidence="4 5" key="1">
    <citation type="submission" date="2024-02" db="EMBL/GenBank/DDBJ databases">
        <title>De novo assembly and annotation of 12 fungi associated with fruit tree decline syndrome in Ontario, Canada.</title>
        <authorList>
            <person name="Sulman M."/>
            <person name="Ellouze W."/>
            <person name="Ilyukhin E."/>
        </authorList>
    </citation>
    <scope>NUCLEOTIDE SEQUENCE [LARGE SCALE GENOMIC DNA]</scope>
    <source>
        <strain evidence="4 5">M97-236</strain>
    </source>
</reference>
<dbReference type="EMBL" id="JAKIXB020000011">
    <property type="protein sequence ID" value="KAL1604318.1"/>
    <property type="molecule type" value="Genomic_DNA"/>
</dbReference>
<evidence type="ECO:0000313" key="5">
    <source>
        <dbReference type="Proteomes" id="UP001521222"/>
    </source>
</evidence>
<gene>
    <name evidence="4" type="ORF">SLS59_004114</name>
</gene>